<feature type="region of interest" description="Disordered" evidence="1">
    <location>
        <begin position="83"/>
        <end position="103"/>
    </location>
</feature>
<name>A0AAD9UUZ4_ACRCE</name>
<dbReference type="Proteomes" id="UP001249851">
    <property type="component" value="Unassembled WGS sequence"/>
</dbReference>
<dbReference type="EMBL" id="JARQWQ010000104">
    <property type="protein sequence ID" value="KAK2550954.1"/>
    <property type="molecule type" value="Genomic_DNA"/>
</dbReference>
<dbReference type="SUPFAM" id="SSF101898">
    <property type="entry name" value="NHL repeat"/>
    <property type="match status" value="1"/>
</dbReference>
<evidence type="ECO:0000313" key="2">
    <source>
        <dbReference type="EMBL" id="KAK2550954.1"/>
    </source>
</evidence>
<gene>
    <name evidence="2" type="ORF">P5673_028338</name>
</gene>
<dbReference type="AlphaFoldDB" id="A0AAD9UUZ4"/>
<dbReference type="InterPro" id="IPR011042">
    <property type="entry name" value="6-blade_b-propeller_TolB-like"/>
</dbReference>
<accession>A0AAD9UUZ4</accession>
<sequence>MSSLLEAILKATVGLLVNKGRNVAAEKLKEGDVTNGQLCNLIVSELDDIKSKLDGIARNDLLTSISFYKEGLFYLYKQKTNEEDGNMTQQKEERAAKPLRQELGSSEASVKTVSVVEEMRSLQLTDRDNSSASALNAAKYTLKQAREKATEAFNNEALSTSDRILAMQYRIMATILEKLDCVPDALATCRLCLEELHSMPAVMKSLDIHLQQGFKSRFNKAEREDTIRSVCRMNRVIFHIAEIVEEDNDISLWPCIDRGEDKVDPLRDVRVTQTIEKEDPQYFLLKTWPFFQVGEETMEVTGWLITKNSKGQFMIAATDGTGGCVLIKLFDRHGNLLRSLRLKLPVTESNAYSLRRIKGIASDRANNVFLLTRMPNAVGGFRKTVIVFDQYANFQREFDVNRDSFGSCIAVSDDGKVFVSSFGRNKGGCVLVYSFNGVLLNSIDMMKLASIREITSIDSEGGKIVVLGNDFNAFTPPSVYQFSEQGNFLSRYCYNVSLIGTGHICLLHKTEHVLELDFLKENLFLYNKDGMVVREIKLKLSAFNDLDAEEPEFTVTTQGLVAMLATDKRTGKKMIVIV</sequence>
<comment type="caution">
    <text evidence="2">The sequence shown here is derived from an EMBL/GenBank/DDBJ whole genome shotgun (WGS) entry which is preliminary data.</text>
</comment>
<keyword evidence="3" id="KW-1185">Reference proteome</keyword>
<reference evidence="2" key="2">
    <citation type="journal article" date="2023" name="Science">
        <title>Genomic signatures of disease resistance in endangered staghorn corals.</title>
        <authorList>
            <person name="Vollmer S.V."/>
            <person name="Selwyn J.D."/>
            <person name="Despard B.A."/>
            <person name="Roesel C.L."/>
        </authorList>
    </citation>
    <scope>NUCLEOTIDE SEQUENCE</scope>
    <source>
        <strain evidence="2">K2</strain>
    </source>
</reference>
<dbReference type="Gene3D" id="2.120.10.30">
    <property type="entry name" value="TolB, C-terminal domain"/>
    <property type="match status" value="1"/>
</dbReference>
<evidence type="ECO:0000313" key="3">
    <source>
        <dbReference type="Proteomes" id="UP001249851"/>
    </source>
</evidence>
<evidence type="ECO:0000256" key="1">
    <source>
        <dbReference type="SAM" id="MobiDB-lite"/>
    </source>
</evidence>
<organism evidence="2 3">
    <name type="scientific">Acropora cervicornis</name>
    <name type="common">Staghorn coral</name>
    <dbReference type="NCBI Taxonomy" id="6130"/>
    <lineage>
        <taxon>Eukaryota</taxon>
        <taxon>Metazoa</taxon>
        <taxon>Cnidaria</taxon>
        <taxon>Anthozoa</taxon>
        <taxon>Hexacorallia</taxon>
        <taxon>Scleractinia</taxon>
        <taxon>Astrocoeniina</taxon>
        <taxon>Acroporidae</taxon>
        <taxon>Acropora</taxon>
    </lineage>
</organism>
<feature type="compositionally biased region" description="Basic and acidic residues" evidence="1">
    <location>
        <begin position="90"/>
        <end position="100"/>
    </location>
</feature>
<protein>
    <submittedName>
        <fullName evidence="2">Uncharacterized protein</fullName>
    </submittedName>
</protein>
<reference evidence="2" key="1">
    <citation type="journal article" date="2023" name="G3 (Bethesda)">
        <title>Whole genome assembly and annotation of the endangered Caribbean coral Acropora cervicornis.</title>
        <authorList>
            <person name="Selwyn J.D."/>
            <person name="Vollmer S.V."/>
        </authorList>
    </citation>
    <scope>NUCLEOTIDE SEQUENCE</scope>
    <source>
        <strain evidence="2">K2</strain>
    </source>
</reference>
<proteinExistence type="predicted"/>